<organism evidence="1 2">
    <name type="scientific">Polaribacter marinus</name>
    <dbReference type="NCBI Taxonomy" id="2916838"/>
    <lineage>
        <taxon>Bacteria</taxon>
        <taxon>Pseudomonadati</taxon>
        <taxon>Bacteroidota</taxon>
        <taxon>Flavobacteriia</taxon>
        <taxon>Flavobacteriales</taxon>
        <taxon>Flavobacteriaceae</taxon>
    </lineage>
</organism>
<keyword evidence="2" id="KW-1185">Reference proteome</keyword>
<dbReference type="Proteomes" id="UP001139369">
    <property type="component" value="Unassembled WGS sequence"/>
</dbReference>
<dbReference type="AlphaFoldDB" id="A0A9X2AKI7"/>
<sequence>MKNQFNLAVKTPCSEKFETFKKTQKGGFCNSCNKEVIDFTKMTTYEIVNYFKKNNHNTCGQFMKHQLSSPPQKLPKRKLSFFGGIGLAFFSFFTFGTLQAQKKSSNKEIKQLKKDFFIKGIVSDESGPLPGVSILLQGTNKGTQTDFDGRFKFPIVLKKDDVLIFSYLGFETKKITIDGKHSNKNITLNVNFKNESYVLMGAVEVKKVYKSKKKS</sequence>
<keyword evidence="1" id="KW-0378">Hydrolase</keyword>
<dbReference type="GO" id="GO:0004180">
    <property type="term" value="F:carboxypeptidase activity"/>
    <property type="evidence" value="ECO:0007669"/>
    <property type="project" value="UniProtKB-KW"/>
</dbReference>
<reference evidence="1" key="1">
    <citation type="submission" date="2022-02" db="EMBL/GenBank/DDBJ databases">
        <title>Polaribacter sp. MSW13, isolated from seawater.</title>
        <authorList>
            <person name="Kristyanto S."/>
            <person name="Jung J."/>
            <person name="Jeon C.O."/>
        </authorList>
    </citation>
    <scope>NUCLEOTIDE SEQUENCE</scope>
    <source>
        <strain evidence="1">MSW13</strain>
    </source>
</reference>
<keyword evidence="1" id="KW-0121">Carboxypeptidase</keyword>
<protein>
    <submittedName>
        <fullName evidence="1">Carboxypeptidase-like regulatory domain-containing protein</fullName>
    </submittedName>
</protein>
<dbReference type="EMBL" id="JAKQYM010000010">
    <property type="protein sequence ID" value="MCI2230112.1"/>
    <property type="molecule type" value="Genomic_DNA"/>
</dbReference>
<evidence type="ECO:0000313" key="1">
    <source>
        <dbReference type="EMBL" id="MCI2230112.1"/>
    </source>
</evidence>
<proteinExistence type="predicted"/>
<accession>A0A9X2AKI7</accession>
<evidence type="ECO:0000313" key="2">
    <source>
        <dbReference type="Proteomes" id="UP001139369"/>
    </source>
</evidence>
<comment type="caution">
    <text evidence="1">The sequence shown here is derived from an EMBL/GenBank/DDBJ whole genome shotgun (WGS) entry which is preliminary data.</text>
</comment>
<dbReference type="RefSeq" id="WP_242179220.1">
    <property type="nucleotide sequence ID" value="NZ_JAKQYM010000010.1"/>
</dbReference>
<name>A0A9X2AKI7_9FLAO</name>
<keyword evidence="1" id="KW-0645">Protease</keyword>
<gene>
    <name evidence="1" type="ORF">MC378_13115</name>
</gene>
<dbReference type="Pfam" id="PF13715">
    <property type="entry name" value="CarbopepD_reg_2"/>
    <property type="match status" value="1"/>
</dbReference>